<name>A0ABY6IK95_9HYPH</name>
<sequence length="65" mass="7493">MIVKYRIVPKGTANAVTPAPDHYVVQRRIARPKLFGIFPRRTWVAADIFSTYQEALDYLRSRIAS</sequence>
<protein>
    <recommendedName>
        <fullName evidence="3">Integrase</fullName>
    </recommendedName>
</protein>
<organism evidence="1 2">
    <name type="scientific">Pelagibacterium flavum</name>
    <dbReference type="NCBI Taxonomy" id="2984530"/>
    <lineage>
        <taxon>Bacteria</taxon>
        <taxon>Pseudomonadati</taxon>
        <taxon>Pseudomonadota</taxon>
        <taxon>Alphaproteobacteria</taxon>
        <taxon>Hyphomicrobiales</taxon>
        <taxon>Devosiaceae</taxon>
        <taxon>Pelagibacterium</taxon>
    </lineage>
</organism>
<dbReference type="Proteomes" id="UP001163882">
    <property type="component" value="Chromosome"/>
</dbReference>
<evidence type="ECO:0008006" key="3">
    <source>
        <dbReference type="Google" id="ProtNLM"/>
    </source>
</evidence>
<proteinExistence type="predicted"/>
<gene>
    <name evidence="1" type="ORF">OF122_13175</name>
</gene>
<accession>A0ABY6IK95</accession>
<reference evidence="1" key="1">
    <citation type="submission" date="2022-10" db="EMBL/GenBank/DDBJ databases">
        <title>YIM 151497 complete genome.</title>
        <authorList>
            <person name="Chen X."/>
        </authorList>
    </citation>
    <scope>NUCLEOTIDE SEQUENCE</scope>
    <source>
        <strain evidence="1">YIM 151497</strain>
    </source>
</reference>
<evidence type="ECO:0000313" key="2">
    <source>
        <dbReference type="Proteomes" id="UP001163882"/>
    </source>
</evidence>
<dbReference type="EMBL" id="CP107716">
    <property type="protein sequence ID" value="UYQ71011.1"/>
    <property type="molecule type" value="Genomic_DNA"/>
</dbReference>
<dbReference type="RefSeq" id="WP_264224675.1">
    <property type="nucleotide sequence ID" value="NZ_CP107716.1"/>
</dbReference>
<evidence type="ECO:0000313" key="1">
    <source>
        <dbReference type="EMBL" id="UYQ71011.1"/>
    </source>
</evidence>
<keyword evidence="2" id="KW-1185">Reference proteome</keyword>